<organism evidence="3 4">
    <name type="scientific">Acidisarcina polymorpha</name>
    <dbReference type="NCBI Taxonomy" id="2211140"/>
    <lineage>
        <taxon>Bacteria</taxon>
        <taxon>Pseudomonadati</taxon>
        <taxon>Acidobacteriota</taxon>
        <taxon>Terriglobia</taxon>
        <taxon>Terriglobales</taxon>
        <taxon>Acidobacteriaceae</taxon>
        <taxon>Acidisarcina</taxon>
    </lineage>
</organism>
<dbReference type="PANTHER" id="PTHR35401">
    <property type="entry name" value="COPG FAMILY HELIX-TURN-HELIX PROTEIN-RELATED-RELATED"/>
    <property type="match status" value="1"/>
</dbReference>
<dbReference type="Gene3D" id="1.20.5.780">
    <property type="entry name" value="Single helix bin"/>
    <property type="match status" value="1"/>
</dbReference>
<proteinExistence type="inferred from homology"/>
<reference evidence="3 4" key="1">
    <citation type="journal article" date="2018" name="Front. Microbiol.">
        <title>Hydrolytic Capabilities as a Key to Environmental Success: Chitinolytic and Cellulolytic Acidobacteria From Acidic Sub-arctic Soils and Boreal Peatlands.</title>
        <authorList>
            <person name="Belova S.E."/>
            <person name="Ravin N.V."/>
            <person name="Pankratov T.A."/>
            <person name="Rakitin A.L."/>
            <person name="Ivanova A.A."/>
            <person name="Beletsky A.V."/>
            <person name="Mardanov A.V."/>
            <person name="Sinninghe Damste J.S."/>
            <person name="Dedysh S.N."/>
        </authorList>
    </citation>
    <scope>NUCLEOTIDE SEQUENCE [LARGE SCALE GENOMIC DNA]</scope>
    <source>
        <strain evidence="3 4">SBC82</strain>
        <plasmid evidence="4">pacpol2</plasmid>
    </source>
</reference>
<keyword evidence="1" id="KW-1277">Toxin-antitoxin system</keyword>
<evidence type="ECO:0008006" key="5">
    <source>
        <dbReference type="Google" id="ProtNLM"/>
    </source>
</evidence>
<dbReference type="SUPFAM" id="SSF47598">
    <property type="entry name" value="Ribbon-helix-helix"/>
    <property type="match status" value="1"/>
</dbReference>
<dbReference type="RefSeq" id="WP_114211272.1">
    <property type="nucleotide sequence ID" value="NZ_CP030842.1"/>
</dbReference>
<sequence length="92" mass="10274">MAQTPDTARLEARLPADIHAMLKRAAEIEGRTLTDFVVSSAREAACRTIEEAEVFRLSAEDQRQFAEALLQPPAPNAALRRAVQRRRELFGV</sequence>
<evidence type="ECO:0000256" key="1">
    <source>
        <dbReference type="ARBA" id="ARBA00022649"/>
    </source>
</evidence>
<dbReference type="Pfam" id="PF08681">
    <property type="entry name" value="TacA1"/>
    <property type="match status" value="1"/>
</dbReference>
<keyword evidence="3" id="KW-0614">Plasmid</keyword>
<dbReference type="InterPro" id="IPR010985">
    <property type="entry name" value="Ribbon_hlx_hlx"/>
</dbReference>
<evidence type="ECO:0000256" key="2">
    <source>
        <dbReference type="ARBA" id="ARBA00049988"/>
    </source>
</evidence>
<evidence type="ECO:0000313" key="4">
    <source>
        <dbReference type="Proteomes" id="UP000253606"/>
    </source>
</evidence>
<geneLocation type="plasmid" evidence="4">
    <name>pacpol2</name>
</geneLocation>
<dbReference type="GO" id="GO:0006355">
    <property type="term" value="P:regulation of DNA-templated transcription"/>
    <property type="evidence" value="ECO:0007669"/>
    <property type="project" value="InterPro"/>
</dbReference>
<protein>
    <recommendedName>
        <fullName evidence="5">DUF1778 domain-containing protein</fullName>
    </recommendedName>
</protein>
<evidence type="ECO:0000313" key="3">
    <source>
        <dbReference type="EMBL" id="AXC16081.1"/>
    </source>
</evidence>
<name>A0A2Z5GAC0_9BACT</name>
<keyword evidence="4" id="KW-1185">Reference proteome</keyword>
<gene>
    <name evidence="3" type="ORF">ACPOL_6873</name>
</gene>
<dbReference type="Proteomes" id="UP000253606">
    <property type="component" value="Plasmid pACPOL2"/>
</dbReference>
<dbReference type="InterPro" id="IPR014795">
    <property type="entry name" value="TacA_1-like"/>
</dbReference>
<dbReference type="PANTHER" id="PTHR35401:SF2">
    <property type="entry name" value="ABC-TYPE TRANSPORT SYSTEM"/>
    <property type="match status" value="1"/>
</dbReference>
<dbReference type="KEGG" id="abas:ACPOL_6873"/>
<dbReference type="AlphaFoldDB" id="A0A2Z5GAC0"/>
<comment type="similarity">
    <text evidence="2">Belongs to the TacA antitoxin family.</text>
</comment>
<accession>A0A2Z5GAC0</accession>
<dbReference type="OrthoDB" id="5297731at2"/>
<dbReference type="EMBL" id="CP030842">
    <property type="protein sequence ID" value="AXC16081.1"/>
    <property type="molecule type" value="Genomic_DNA"/>
</dbReference>